<dbReference type="EMBL" id="PDEV01000001">
    <property type="protein sequence ID" value="PEN17380.1"/>
    <property type="molecule type" value="Genomic_DNA"/>
</dbReference>
<organism evidence="2 3">
    <name type="scientific">Rothia dentocariosa</name>
    <dbReference type="NCBI Taxonomy" id="2047"/>
    <lineage>
        <taxon>Bacteria</taxon>
        <taxon>Bacillati</taxon>
        <taxon>Actinomycetota</taxon>
        <taxon>Actinomycetes</taxon>
        <taxon>Micrococcales</taxon>
        <taxon>Micrococcaceae</taxon>
        <taxon>Rothia</taxon>
    </lineage>
</organism>
<feature type="region of interest" description="Disordered" evidence="1">
    <location>
        <begin position="351"/>
        <end position="373"/>
    </location>
</feature>
<sequence length="503" mass="51269">MDLADHDVTHTLRSPASLELAVQRGFLGPLRTANTHDNFKRKDIFMRRGLSRRNLVTGTAWAAPLVLSTAVIPAYASSSADDGPCLDSDKSYDIFAKDVRTAAQSRAAGEKGYEEIVVPDYASYMRFYLRGGSGGSLATRYSEATGYNRTGGTAGGGAYIQGTVKVTPGQRIKFYVGASGVGYYDRPAKGGEGYGNGGSSAALPTALGSDVQGKLNSHNNKVTVYSGSGGGSSAIVMVDAKTSQETVLAIAGGGGGAGARGLTHVLSYGGTWITDDPKSYKTSDLYIGQGGYGGTDFVSEGLGRSGQERYYRHYSAKILIPSGSNGSNTAGGSGGDLGTVTGDEMLTFSSTSRTEIHTGNTAGKPGGSGPNGNGADGVVAYGYALNTAGNTSDDRNGIGYIVSGGGGAGYGGGGSGSAVAAASENPVYMYDEAAFVGVASGGGGGGGNFVSPDVIDPYVSAEGGADWRGEIRDGTITYSFCPSDPNKQPDPEPTSPEGPEYWT</sequence>
<evidence type="ECO:0000256" key="1">
    <source>
        <dbReference type="SAM" id="MobiDB-lite"/>
    </source>
</evidence>
<name>A0A2A8D907_9MICC</name>
<feature type="region of interest" description="Disordered" evidence="1">
    <location>
        <begin position="478"/>
        <end position="503"/>
    </location>
</feature>
<proteinExistence type="predicted"/>
<dbReference type="AlphaFoldDB" id="A0A2A8D907"/>
<protein>
    <submittedName>
        <fullName evidence="2">Uncharacterized protein</fullName>
    </submittedName>
</protein>
<dbReference type="Proteomes" id="UP000219947">
    <property type="component" value="Unassembled WGS sequence"/>
</dbReference>
<keyword evidence="3" id="KW-1185">Reference proteome</keyword>
<evidence type="ECO:0000313" key="2">
    <source>
        <dbReference type="EMBL" id="PEN17380.1"/>
    </source>
</evidence>
<gene>
    <name evidence="2" type="ORF">CRM92_05105</name>
</gene>
<accession>A0A2A8D907</accession>
<evidence type="ECO:0000313" key="3">
    <source>
        <dbReference type="Proteomes" id="UP000219947"/>
    </source>
</evidence>
<reference evidence="2" key="1">
    <citation type="submission" date="2017-10" db="EMBL/GenBank/DDBJ databases">
        <title>Kefir isolates.</title>
        <authorList>
            <person name="Kim Y."/>
            <person name="Blasche S."/>
        </authorList>
    </citation>
    <scope>NUCLEOTIDE SEQUENCE [LARGE SCALE GENOMIC DNA]</scope>
    <source>
        <strain evidence="2">OG2-2</strain>
    </source>
</reference>
<comment type="caution">
    <text evidence="2">The sequence shown here is derived from an EMBL/GenBank/DDBJ whole genome shotgun (WGS) entry which is preliminary data.</text>
</comment>
<feature type="compositionally biased region" description="Gly residues" evidence="1">
    <location>
        <begin position="364"/>
        <end position="373"/>
    </location>
</feature>
<feature type="compositionally biased region" description="Polar residues" evidence="1">
    <location>
        <begin position="351"/>
        <end position="361"/>
    </location>
</feature>